<evidence type="ECO:0000313" key="2">
    <source>
        <dbReference type="EMBL" id="CAK9324472.1"/>
    </source>
</evidence>
<gene>
    <name evidence="2" type="ORF">CITCOLO1_LOCUS16706</name>
</gene>
<keyword evidence="1" id="KW-0812">Transmembrane</keyword>
<keyword evidence="1" id="KW-1133">Transmembrane helix</keyword>
<protein>
    <recommendedName>
        <fullName evidence="4">CASP-like protein</fullName>
    </recommendedName>
</protein>
<dbReference type="Proteomes" id="UP001642487">
    <property type="component" value="Chromosome 6"/>
</dbReference>
<organism evidence="2 3">
    <name type="scientific">Citrullus colocynthis</name>
    <name type="common">colocynth</name>
    <dbReference type="NCBI Taxonomy" id="252529"/>
    <lineage>
        <taxon>Eukaryota</taxon>
        <taxon>Viridiplantae</taxon>
        <taxon>Streptophyta</taxon>
        <taxon>Embryophyta</taxon>
        <taxon>Tracheophyta</taxon>
        <taxon>Spermatophyta</taxon>
        <taxon>Magnoliopsida</taxon>
        <taxon>eudicotyledons</taxon>
        <taxon>Gunneridae</taxon>
        <taxon>Pentapetalae</taxon>
        <taxon>rosids</taxon>
        <taxon>fabids</taxon>
        <taxon>Cucurbitales</taxon>
        <taxon>Cucurbitaceae</taxon>
        <taxon>Benincaseae</taxon>
        <taxon>Citrullus</taxon>
    </lineage>
</organism>
<evidence type="ECO:0000256" key="1">
    <source>
        <dbReference type="SAM" id="Phobius"/>
    </source>
</evidence>
<name>A0ABP0Z1E5_9ROSI</name>
<evidence type="ECO:0008006" key="4">
    <source>
        <dbReference type="Google" id="ProtNLM"/>
    </source>
</evidence>
<proteinExistence type="predicted"/>
<keyword evidence="3" id="KW-1185">Reference proteome</keyword>
<accession>A0ABP0Z1E5</accession>
<evidence type="ECO:0000313" key="3">
    <source>
        <dbReference type="Proteomes" id="UP001642487"/>
    </source>
</evidence>
<dbReference type="EMBL" id="OZ021740">
    <property type="protein sequence ID" value="CAK9324472.1"/>
    <property type="molecule type" value="Genomic_DNA"/>
</dbReference>
<feature type="transmembrane region" description="Helical" evidence="1">
    <location>
        <begin position="24"/>
        <end position="42"/>
    </location>
</feature>
<reference evidence="2 3" key="1">
    <citation type="submission" date="2024-03" db="EMBL/GenBank/DDBJ databases">
        <authorList>
            <person name="Gkanogiannis A."/>
            <person name="Becerra Lopez-Lavalle L."/>
        </authorList>
    </citation>
    <scope>NUCLEOTIDE SEQUENCE [LARGE SCALE GENOMIC DNA]</scope>
</reference>
<keyword evidence="1" id="KW-0472">Membrane</keyword>
<sequence>MGGATIAPPPSPLHSANSSRCTVAFNRLFAAVYGGAILALFYHHHRFDSSKFLNFIFLNLSCPTHLRFNSGFHVADGAMFSDDSGPPPRVSRAGTEDLDFQAVDVFIYDGSLEGAADERGELGTTSYGLRLSFWEDLRLYLRRGGSALTLFALMAAAQFASHWLPVCSQNDAVERNPEFFFWVFSSSSRNVGANENEGGR</sequence>